<evidence type="ECO:0000259" key="2">
    <source>
        <dbReference type="Pfam" id="PF09397"/>
    </source>
</evidence>
<protein>
    <recommendedName>
        <fullName evidence="2">FtsK gamma domain-containing protein</fullName>
    </recommendedName>
</protein>
<accession>A0ABP9C173</accession>
<dbReference type="EMBL" id="BAABJW010000001">
    <property type="protein sequence ID" value="GAA4801820.1"/>
    <property type="molecule type" value="Genomic_DNA"/>
</dbReference>
<evidence type="ECO:0000256" key="1">
    <source>
        <dbReference type="SAM" id="Phobius"/>
    </source>
</evidence>
<dbReference type="RefSeq" id="WP_345275328.1">
    <property type="nucleotide sequence ID" value="NZ_BAABJW010000001.1"/>
</dbReference>
<evidence type="ECO:0000313" key="3">
    <source>
        <dbReference type="EMBL" id="GAA4801820.1"/>
    </source>
</evidence>
<dbReference type="SUPFAM" id="SSF46785">
    <property type="entry name" value="Winged helix' DNA-binding domain"/>
    <property type="match status" value="1"/>
</dbReference>
<sequence>MPTQGQRQNYLWRPNDNSATTRLRYDLEAEHWVRSVKSAEIKYKPSNLAADLAAIGLFVGLVCNLISIVLILLIDFFKFIYKVVVNKKKKREKRIAEVLKTDNFKNNRIEQIIADRPKTFHSQRSNLFKKAATIVVVKQVVSISNLMYELGVDFEKVSQIIDELYDAGIISDPIKGAVRNVFIKDKKSLDLFFQVEKSYHV</sequence>
<gene>
    <name evidence="3" type="ORF">GCM10023330_04740</name>
</gene>
<comment type="caution">
    <text evidence="3">The sequence shown here is derived from an EMBL/GenBank/DDBJ whole genome shotgun (WGS) entry which is preliminary data.</text>
</comment>
<keyword evidence="1" id="KW-0812">Transmembrane</keyword>
<dbReference type="InterPro" id="IPR036390">
    <property type="entry name" value="WH_DNA-bd_sf"/>
</dbReference>
<reference evidence="4" key="1">
    <citation type="journal article" date="2019" name="Int. J. Syst. Evol. Microbiol.">
        <title>The Global Catalogue of Microorganisms (GCM) 10K type strain sequencing project: providing services to taxonomists for standard genome sequencing and annotation.</title>
        <authorList>
            <consortium name="The Broad Institute Genomics Platform"/>
            <consortium name="The Broad Institute Genome Sequencing Center for Infectious Disease"/>
            <person name="Wu L."/>
            <person name="Ma J."/>
        </authorList>
    </citation>
    <scope>NUCLEOTIDE SEQUENCE [LARGE SCALE GENOMIC DNA]</scope>
    <source>
        <strain evidence="4">JCM 18325</strain>
    </source>
</reference>
<dbReference type="InterPro" id="IPR018541">
    <property type="entry name" value="Ftsk_gamma"/>
</dbReference>
<keyword evidence="1" id="KW-1133">Transmembrane helix</keyword>
<evidence type="ECO:0000313" key="4">
    <source>
        <dbReference type="Proteomes" id="UP001501433"/>
    </source>
</evidence>
<feature type="domain" description="FtsK gamma" evidence="2">
    <location>
        <begin position="125"/>
        <end position="183"/>
    </location>
</feature>
<feature type="transmembrane region" description="Helical" evidence="1">
    <location>
        <begin position="52"/>
        <end position="81"/>
    </location>
</feature>
<dbReference type="Proteomes" id="UP001501433">
    <property type="component" value="Unassembled WGS sequence"/>
</dbReference>
<dbReference type="Pfam" id="PF09397">
    <property type="entry name" value="FtsK_gamma"/>
    <property type="match status" value="1"/>
</dbReference>
<keyword evidence="1" id="KW-0472">Membrane</keyword>
<dbReference type="Gene3D" id="1.10.10.10">
    <property type="entry name" value="Winged helix-like DNA-binding domain superfamily/Winged helix DNA-binding domain"/>
    <property type="match status" value="1"/>
</dbReference>
<keyword evidence="4" id="KW-1185">Reference proteome</keyword>
<name>A0ABP9C173_9FLAO</name>
<dbReference type="InterPro" id="IPR036388">
    <property type="entry name" value="WH-like_DNA-bd_sf"/>
</dbReference>
<organism evidence="3 4">
    <name type="scientific">Litoribaculum gwangyangense</name>
    <dbReference type="NCBI Taxonomy" id="1130722"/>
    <lineage>
        <taxon>Bacteria</taxon>
        <taxon>Pseudomonadati</taxon>
        <taxon>Bacteroidota</taxon>
        <taxon>Flavobacteriia</taxon>
        <taxon>Flavobacteriales</taxon>
        <taxon>Flavobacteriaceae</taxon>
        <taxon>Litoribaculum</taxon>
    </lineage>
</organism>
<proteinExistence type="predicted"/>